<evidence type="ECO:0000256" key="1">
    <source>
        <dbReference type="SAM" id="MobiDB-lite"/>
    </source>
</evidence>
<comment type="caution">
    <text evidence="2">The sequence shown here is derived from an EMBL/GenBank/DDBJ whole genome shotgun (WGS) entry which is preliminary data.</text>
</comment>
<evidence type="ECO:0000313" key="2">
    <source>
        <dbReference type="EMBL" id="DBA05311.1"/>
    </source>
</evidence>
<proteinExistence type="predicted"/>
<reference evidence="2" key="2">
    <citation type="journal article" date="2023" name="Microbiol Resour">
        <title>Decontamination and Annotation of the Draft Genome Sequence of the Oomycete Lagenidium giganteum ARSEF 373.</title>
        <authorList>
            <person name="Morgan W.R."/>
            <person name="Tartar A."/>
        </authorList>
    </citation>
    <scope>NUCLEOTIDE SEQUENCE</scope>
    <source>
        <strain evidence="2">ARSEF 373</strain>
    </source>
</reference>
<dbReference type="AlphaFoldDB" id="A0AAV2ZHI8"/>
<feature type="non-terminal residue" evidence="2">
    <location>
        <position position="1"/>
    </location>
</feature>
<feature type="region of interest" description="Disordered" evidence="1">
    <location>
        <begin position="57"/>
        <end position="94"/>
    </location>
</feature>
<feature type="region of interest" description="Disordered" evidence="1">
    <location>
        <begin position="1"/>
        <end position="21"/>
    </location>
</feature>
<dbReference type="EMBL" id="DAKRPA010000001">
    <property type="protein sequence ID" value="DBA05311.1"/>
    <property type="molecule type" value="Genomic_DNA"/>
</dbReference>
<feature type="compositionally biased region" description="Basic and acidic residues" evidence="1">
    <location>
        <begin position="73"/>
        <end position="94"/>
    </location>
</feature>
<protein>
    <submittedName>
        <fullName evidence="2">Uncharacterized protein</fullName>
    </submittedName>
</protein>
<reference evidence="2" key="1">
    <citation type="submission" date="2022-11" db="EMBL/GenBank/DDBJ databases">
        <authorList>
            <person name="Morgan W.R."/>
            <person name="Tartar A."/>
        </authorList>
    </citation>
    <scope>NUCLEOTIDE SEQUENCE</scope>
    <source>
        <strain evidence="2">ARSEF 373</strain>
    </source>
</reference>
<name>A0AAV2ZHI8_9STRA</name>
<accession>A0AAV2ZHI8</accession>
<dbReference type="Proteomes" id="UP001146120">
    <property type="component" value="Unassembled WGS sequence"/>
</dbReference>
<sequence>GSNHHHPVQPEGVDQARRATSGSVVERAVLCIRRPITAWQRDCDTARVRNSIHPAVPPRASAYRADPGSHIGTHCEEPSAKHGRTGTEDCGRDQQHQQCKMVSRISPCSSDGIGLYRPDNVG</sequence>
<evidence type="ECO:0000313" key="3">
    <source>
        <dbReference type="Proteomes" id="UP001146120"/>
    </source>
</evidence>
<organism evidence="2 3">
    <name type="scientific">Lagenidium giganteum</name>
    <dbReference type="NCBI Taxonomy" id="4803"/>
    <lineage>
        <taxon>Eukaryota</taxon>
        <taxon>Sar</taxon>
        <taxon>Stramenopiles</taxon>
        <taxon>Oomycota</taxon>
        <taxon>Peronosporomycetes</taxon>
        <taxon>Pythiales</taxon>
        <taxon>Pythiaceae</taxon>
    </lineage>
</organism>
<gene>
    <name evidence="2" type="ORF">N0F65_007473</name>
</gene>
<keyword evidence="3" id="KW-1185">Reference proteome</keyword>